<feature type="signal peptide" evidence="1">
    <location>
        <begin position="1"/>
        <end position="22"/>
    </location>
</feature>
<dbReference type="Pfam" id="PF26335">
    <property type="entry name" value="ARB_00930_C"/>
    <property type="match status" value="1"/>
</dbReference>
<dbReference type="Proteomes" id="UP000250266">
    <property type="component" value="Unassembled WGS sequence"/>
</dbReference>
<gene>
    <name evidence="4" type="ORF">K432DRAFT_286435</name>
</gene>
<organism evidence="4 5">
    <name type="scientific">Lepidopterella palustris CBS 459.81</name>
    <dbReference type="NCBI Taxonomy" id="1314670"/>
    <lineage>
        <taxon>Eukaryota</taxon>
        <taxon>Fungi</taxon>
        <taxon>Dikarya</taxon>
        <taxon>Ascomycota</taxon>
        <taxon>Pezizomycotina</taxon>
        <taxon>Dothideomycetes</taxon>
        <taxon>Pleosporomycetidae</taxon>
        <taxon>Mytilinidiales</taxon>
        <taxon>Argynnaceae</taxon>
        <taxon>Lepidopterella</taxon>
    </lineage>
</organism>
<dbReference type="PANTHER" id="PTHR22935:SF97">
    <property type="entry name" value="BETA-LACTAMASE-RELATED DOMAIN-CONTAINING PROTEIN"/>
    <property type="match status" value="1"/>
</dbReference>
<dbReference type="Pfam" id="PF00144">
    <property type="entry name" value="Beta-lactamase"/>
    <property type="match status" value="1"/>
</dbReference>
<keyword evidence="1" id="KW-0732">Signal</keyword>
<dbReference type="InterPro" id="IPR001466">
    <property type="entry name" value="Beta-lactam-related"/>
</dbReference>
<reference evidence="4 5" key="1">
    <citation type="journal article" date="2016" name="Nat. Commun.">
        <title>Ectomycorrhizal ecology is imprinted in the genome of the dominant symbiotic fungus Cenococcum geophilum.</title>
        <authorList>
            <consortium name="DOE Joint Genome Institute"/>
            <person name="Peter M."/>
            <person name="Kohler A."/>
            <person name="Ohm R.A."/>
            <person name="Kuo A."/>
            <person name="Krutzmann J."/>
            <person name="Morin E."/>
            <person name="Arend M."/>
            <person name="Barry K.W."/>
            <person name="Binder M."/>
            <person name="Choi C."/>
            <person name="Clum A."/>
            <person name="Copeland A."/>
            <person name="Grisel N."/>
            <person name="Haridas S."/>
            <person name="Kipfer T."/>
            <person name="LaButti K."/>
            <person name="Lindquist E."/>
            <person name="Lipzen A."/>
            <person name="Maire R."/>
            <person name="Meier B."/>
            <person name="Mihaltcheva S."/>
            <person name="Molinier V."/>
            <person name="Murat C."/>
            <person name="Poggeler S."/>
            <person name="Quandt C.A."/>
            <person name="Sperisen C."/>
            <person name="Tritt A."/>
            <person name="Tisserant E."/>
            <person name="Crous P.W."/>
            <person name="Henrissat B."/>
            <person name="Nehls U."/>
            <person name="Egli S."/>
            <person name="Spatafora J.W."/>
            <person name="Grigoriev I.V."/>
            <person name="Martin F.M."/>
        </authorList>
    </citation>
    <scope>NUCLEOTIDE SEQUENCE [LARGE SCALE GENOMIC DNA]</scope>
    <source>
        <strain evidence="4 5">CBS 459.81</strain>
    </source>
</reference>
<dbReference type="EMBL" id="KV744816">
    <property type="protein sequence ID" value="OCK85598.1"/>
    <property type="molecule type" value="Genomic_DNA"/>
</dbReference>
<proteinExistence type="predicted"/>
<evidence type="ECO:0000256" key="1">
    <source>
        <dbReference type="SAM" id="SignalP"/>
    </source>
</evidence>
<dbReference type="AlphaFoldDB" id="A0A8E2EKR9"/>
<evidence type="ECO:0000313" key="4">
    <source>
        <dbReference type="EMBL" id="OCK85598.1"/>
    </source>
</evidence>
<accession>A0A8E2EKR9</accession>
<feature type="chain" id="PRO_5034422306" evidence="1">
    <location>
        <begin position="23"/>
        <end position="585"/>
    </location>
</feature>
<evidence type="ECO:0000313" key="5">
    <source>
        <dbReference type="Proteomes" id="UP000250266"/>
    </source>
</evidence>
<protein>
    <submittedName>
        <fullName evidence="4">Beta-lactamase/transpeptidase-like protein</fullName>
    </submittedName>
</protein>
<dbReference type="PANTHER" id="PTHR22935">
    <property type="entry name" value="PENICILLIN-BINDING PROTEIN"/>
    <property type="match status" value="1"/>
</dbReference>
<evidence type="ECO:0000259" key="3">
    <source>
        <dbReference type="Pfam" id="PF26335"/>
    </source>
</evidence>
<dbReference type="SUPFAM" id="SSF56601">
    <property type="entry name" value="beta-lactamase/transpeptidase-like"/>
    <property type="match status" value="1"/>
</dbReference>
<name>A0A8E2EKR9_9PEZI</name>
<sequence length="585" mass="62623">MKASLFPSAFSALAYFTALAATQSNQNCPLLGPVFPAPSRPNSSIAVQSVQKIFPGLLAEALSAGILDNTTTSFSINIFSASNNQSLFTYHFAAPGLNGSLPSGSLNDNTIYRIGSLSKLFTVYTLLAENGNVDFNQPVTKYIPELAAASTKYQINNVQWSDVTIAALASHQAGIARDYGVLDLANEKLDLAALGLTALNASEIPTCGFDPENLKPCDREGYINGLLSERPVTSPFHTAIYSNAGFVILGYVIESIVNQTFSEAISSAILEPLKMSRTLTQPPTNETNVIIPVDALSSAFSIDIGSEVPAGGIFSTLSDLRTLGLSLLHSTLLPASLTRWWMKPMVMTSNTLNAVGAPWEIFRQELPLSSATNNTRVVDLYTKGGDVGLYSSLLALDKDHNIGFSILTAGASSSATRTALGSIIAAEWVPALEAAAREEANATFAGTYISGDSTDNSTITITLEDGRPGLDVSQIISKSVDFRQSIRQLVFNVTDPSVDVSIRLYPTSLVCGNLISFRAIIESLPYTQSETEGVFNSLCQTWVEVDGNVYGSVGFDDFEFALDRSTGQAVEIRPRVLRDRLSRAA</sequence>
<keyword evidence="5" id="KW-1185">Reference proteome</keyword>
<evidence type="ECO:0000259" key="2">
    <source>
        <dbReference type="Pfam" id="PF00144"/>
    </source>
</evidence>
<dbReference type="Gene3D" id="3.40.710.10">
    <property type="entry name" value="DD-peptidase/beta-lactamase superfamily"/>
    <property type="match status" value="1"/>
</dbReference>
<dbReference type="InterPro" id="IPR051478">
    <property type="entry name" value="Beta-lactamase-like_AB/R"/>
</dbReference>
<feature type="domain" description="Beta-lactamase-related" evidence="2">
    <location>
        <begin position="105"/>
        <end position="415"/>
    </location>
</feature>
<dbReference type="InterPro" id="IPR058664">
    <property type="entry name" value="ARB_00930-like_C"/>
</dbReference>
<dbReference type="OrthoDB" id="10250282at2759"/>
<feature type="domain" description="Beta-lactamase-like ARB-00930-like C-terminal" evidence="3">
    <location>
        <begin position="436"/>
        <end position="584"/>
    </location>
</feature>
<dbReference type="InterPro" id="IPR012338">
    <property type="entry name" value="Beta-lactam/transpept-like"/>
</dbReference>